<dbReference type="STRING" id="391936.S7S_05405"/>
<proteinExistence type="predicted"/>
<comment type="pathway">
    <text evidence="1">Siderophore biosynthesis.</text>
</comment>
<evidence type="ECO:0000256" key="1">
    <source>
        <dbReference type="ARBA" id="ARBA00004924"/>
    </source>
</evidence>
<reference evidence="4 5" key="1">
    <citation type="journal article" date="2012" name="J. Bacteriol.">
        <title>Genome sequence of an alkane-degrading bacterium, Alcanivorax pacificus type strain W11-5, isolated from deep sea sediment.</title>
        <authorList>
            <person name="Lai Q."/>
            <person name="Shao Z."/>
        </authorList>
    </citation>
    <scope>NUCLEOTIDE SEQUENCE [LARGE SCALE GENOMIC DNA]</scope>
    <source>
        <strain evidence="4 5">W11-5</strain>
    </source>
</reference>
<dbReference type="Pfam" id="PF13523">
    <property type="entry name" value="Acetyltransf_8"/>
    <property type="match status" value="1"/>
</dbReference>
<evidence type="ECO:0000259" key="3">
    <source>
        <dbReference type="SMART" id="SM01006"/>
    </source>
</evidence>
<dbReference type="KEGG" id="apac:S7S_05405"/>
<organism evidence="4 5">
    <name type="scientific">Isoalcanivorax pacificus W11-5</name>
    <dbReference type="NCBI Taxonomy" id="391936"/>
    <lineage>
        <taxon>Bacteria</taxon>
        <taxon>Pseudomonadati</taxon>
        <taxon>Pseudomonadota</taxon>
        <taxon>Gammaproteobacteria</taxon>
        <taxon>Oceanospirillales</taxon>
        <taxon>Alcanivoracaceae</taxon>
        <taxon>Isoalcanivorax</taxon>
    </lineage>
</organism>
<dbReference type="PANTHER" id="PTHR31438:SF1">
    <property type="entry name" value="LYSINE N-ACYLTRANSFERASE C17G9.06C-RELATED"/>
    <property type="match status" value="1"/>
</dbReference>
<evidence type="ECO:0000313" key="4">
    <source>
        <dbReference type="EMBL" id="AJD47501.1"/>
    </source>
</evidence>
<dbReference type="SUPFAM" id="SSF55729">
    <property type="entry name" value="Acyl-CoA N-acyltransferases (Nat)"/>
    <property type="match status" value="1"/>
</dbReference>
<gene>
    <name evidence="4" type="ORF">S7S_05405</name>
</gene>
<protein>
    <recommendedName>
        <fullName evidence="3">Acyltransferase MbtK/IucB-like conserved domain-containing protein</fullName>
    </recommendedName>
</protein>
<feature type="domain" description="Acyltransferase MbtK/IucB-like conserved" evidence="3">
    <location>
        <begin position="173"/>
        <end position="220"/>
    </location>
</feature>
<dbReference type="GO" id="GO:0019290">
    <property type="term" value="P:siderophore biosynthetic process"/>
    <property type="evidence" value="ECO:0007669"/>
    <property type="project" value="InterPro"/>
</dbReference>
<feature type="region of interest" description="Disordered" evidence="2">
    <location>
        <begin position="1"/>
        <end position="21"/>
    </location>
</feature>
<dbReference type="PANTHER" id="PTHR31438">
    <property type="entry name" value="LYSINE N-ACYLTRANSFERASE C17G9.06C-RELATED"/>
    <property type="match status" value="1"/>
</dbReference>
<name>A0A0B4XK90_9GAMM</name>
<keyword evidence="5" id="KW-1185">Reference proteome</keyword>
<sequence>MPDTATEQRLSPSFVSRPRGTTYLATGESHRLSLVRLPERRHSPWTLRVRGDLLTLAWQGEQLPDTDDVLAALEATFSRTPGTRALGLRVPAPLHAELRRLGVLIPDTHHGHVVLQSLLWQQGTLWLGDGHAPDFPVQHVMQDGRRHPLRAPKPAGVVYRRHIPWLNATFSLRVADIDTDLPRFHRWMNDPVVAHFWEEQGELSHHRQYLERVTHAPGILPLIAAFDDTPFGYIEAYWAREDRIAPYYDTDDFDRGWHVLVGDAAFRGKPWLAAWMPSVSHYLFLADHRTRRLVIEPRSDNDRMLRNLSRCGYALVKTFDFPHKHAVLGMLSREHFFNERLWVPAPPHPGAPFSSPSGPFPTESNE</sequence>
<dbReference type="InterPro" id="IPR019432">
    <property type="entry name" value="Acyltransferase_MbtK/IucB-like"/>
</dbReference>
<dbReference type="GO" id="GO:0016410">
    <property type="term" value="F:N-acyltransferase activity"/>
    <property type="evidence" value="ECO:0007669"/>
    <property type="project" value="TreeGrafter"/>
</dbReference>
<dbReference type="RefSeq" id="WP_008737469.1">
    <property type="nucleotide sequence ID" value="NZ_CP004387.1"/>
</dbReference>
<dbReference type="HOGENOM" id="CLU_039848_0_0_6"/>
<dbReference type="EMBL" id="CP004387">
    <property type="protein sequence ID" value="AJD47501.1"/>
    <property type="molecule type" value="Genomic_DNA"/>
</dbReference>
<dbReference type="InterPro" id="IPR016181">
    <property type="entry name" value="Acyl_CoA_acyltransferase"/>
</dbReference>
<dbReference type="Proteomes" id="UP000006764">
    <property type="component" value="Chromosome"/>
</dbReference>
<dbReference type="SMART" id="SM01006">
    <property type="entry name" value="AlcB"/>
    <property type="match status" value="1"/>
</dbReference>
<evidence type="ECO:0000313" key="5">
    <source>
        <dbReference type="Proteomes" id="UP000006764"/>
    </source>
</evidence>
<dbReference type="Gene3D" id="3.40.630.30">
    <property type="match status" value="1"/>
</dbReference>
<accession>A0A0B4XK90</accession>
<dbReference type="AlphaFoldDB" id="A0A0B4XK90"/>
<evidence type="ECO:0000256" key="2">
    <source>
        <dbReference type="SAM" id="MobiDB-lite"/>
    </source>
</evidence>
<feature type="compositionally biased region" description="Polar residues" evidence="2">
    <location>
        <begin position="1"/>
        <end position="14"/>
    </location>
</feature>